<dbReference type="InterPro" id="IPR017441">
    <property type="entry name" value="Protein_kinase_ATP_BS"/>
</dbReference>
<evidence type="ECO:0000256" key="1">
    <source>
        <dbReference type="ARBA" id="ARBA00004479"/>
    </source>
</evidence>
<dbReference type="eggNOG" id="KOG0200">
    <property type="taxonomic scope" value="Eukaryota"/>
</dbReference>
<keyword evidence="9" id="KW-0418">Kinase</keyword>
<feature type="binding site" evidence="21 23">
    <location>
        <position position="42"/>
    </location>
    <ligand>
        <name>ATP</name>
        <dbReference type="ChEBI" id="CHEBI:30616"/>
    </ligand>
</feature>
<evidence type="ECO:0000256" key="22">
    <source>
        <dbReference type="PIRSR" id="PIRSR000615-3"/>
    </source>
</evidence>
<dbReference type="InterPro" id="IPR020635">
    <property type="entry name" value="Tyr_kinase_cat_dom"/>
</dbReference>
<dbReference type="CDD" id="cd00192">
    <property type="entry name" value="PTKc"/>
    <property type="match status" value="1"/>
</dbReference>
<dbReference type="PRINTS" id="PR00109">
    <property type="entry name" value="TYRKINASE"/>
</dbReference>
<comment type="subcellular location">
    <subcellularLocation>
        <location evidence="1">Membrane</location>
        <topology evidence="1">Single-pass type I membrane protein</topology>
    </subcellularLocation>
</comment>
<feature type="binding site" evidence="22">
    <location>
        <position position="164"/>
    </location>
    <ligand>
        <name>Mg(2+)</name>
        <dbReference type="ChEBI" id="CHEBI:18420"/>
    </ligand>
</feature>
<dbReference type="Proteomes" id="UP000001593">
    <property type="component" value="Unassembled WGS sequence"/>
</dbReference>
<evidence type="ECO:0000313" key="26">
    <source>
        <dbReference type="Proteomes" id="UP000001593"/>
    </source>
</evidence>
<dbReference type="GO" id="GO:0004714">
    <property type="term" value="F:transmembrane receptor protein tyrosine kinase activity"/>
    <property type="evidence" value="ECO:0000318"/>
    <property type="project" value="GO_Central"/>
</dbReference>
<gene>
    <name evidence="25" type="ORF">NEMVEDRAFT_v1g122799</name>
</gene>
<keyword evidence="4" id="KW-0808">Transferase</keyword>
<dbReference type="SUPFAM" id="SSF56112">
    <property type="entry name" value="Protein kinase-like (PK-like)"/>
    <property type="match status" value="1"/>
</dbReference>
<name>A7SLJ9_NEMVE</name>
<comment type="catalytic activity">
    <reaction evidence="18">
        <text>L-tyrosyl-[protein] + ATP = O-phospho-L-tyrosyl-[protein] + ADP + H(+)</text>
        <dbReference type="Rhea" id="RHEA:10596"/>
        <dbReference type="Rhea" id="RHEA-COMP:10136"/>
        <dbReference type="Rhea" id="RHEA-COMP:20101"/>
        <dbReference type="ChEBI" id="CHEBI:15378"/>
        <dbReference type="ChEBI" id="CHEBI:30616"/>
        <dbReference type="ChEBI" id="CHEBI:46858"/>
        <dbReference type="ChEBI" id="CHEBI:61978"/>
        <dbReference type="ChEBI" id="CHEBI:456216"/>
        <dbReference type="EC" id="2.7.10.1"/>
    </reaction>
</comment>
<evidence type="ECO:0000256" key="21">
    <source>
        <dbReference type="PIRSR" id="PIRSR000615-2"/>
    </source>
</evidence>
<evidence type="ECO:0000256" key="14">
    <source>
        <dbReference type="ARBA" id="ARBA00023157"/>
    </source>
</evidence>
<dbReference type="InParanoid" id="A7SLJ9"/>
<keyword evidence="15" id="KW-0675">Receptor</keyword>
<dbReference type="GO" id="GO:0005524">
    <property type="term" value="F:ATP binding"/>
    <property type="evidence" value="ECO:0007669"/>
    <property type="project" value="UniProtKB-UniRule"/>
</dbReference>
<keyword evidence="11" id="KW-1133">Transmembrane helix</keyword>
<dbReference type="GO" id="GO:0005886">
    <property type="term" value="C:plasma membrane"/>
    <property type="evidence" value="ECO:0000318"/>
    <property type="project" value="GO_Central"/>
</dbReference>
<evidence type="ECO:0000256" key="18">
    <source>
        <dbReference type="ARBA" id="ARBA00051243"/>
    </source>
</evidence>
<keyword evidence="14" id="KW-1015">Disulfide bond</keyword>
<keyword evidence="17" id="KW-0393">Immunoglobulin domain</keyword>
<comment type="function">
    <text evidence="19">Receptor for basic fibroblast growth factor.</text>
</comment>
<sequence>MDVWEIPRDCVTLGDRIGEGQFGIVFAGTVKIGEDTIKAAIKCIKDVDDRYDMKDLKLEMEMMKEIGYHPNVVSLIGTCTIETPLYIITEYVSGGNLLDQLRQSRRTDSKYVNVNSTLTSRDLLRIALDVSRGMRHIAMKKFVHRDLAARNVLMTDTLTAKVADFGLARDIYCEGKYVKTGGGRLPIKWMAPEAIRDQVYTTQTDVWSFGVLLWEIVTLGRSPYPGVPIAMLLEKLLYGYKMPCPSHCSEEVYSVMESCWQLEPSARPGFGELSKILTEMLS</sequence>
<evidence type="ECO:0000256" key="8">
    <source>
        <dbReference type="ARBA" id="ARBA00022741"/>
    </source>
</evidence>
<accession>A7SLJ9</accession>
<keyword evidence="22" id="KW-0479">Metal-binding</keyword>
<dbReference type="PROSITE" id="PS00109">
    <property type="entry name" value="PROTEIN_KINASE_TYR"/>
    <property type="match status" value="1"/>
</dbReference>
<keyword evidence="5" id="KW-0812">Transmembrane</keyword>
<evidence type="ECO:0000256" key="6">
    <source>
        <dbReference type="ARBA" id="ARBA00022729"/>
    </source>
</evidence>
<evidence type="ECO:0000256" key="12">
    <source>
        <dbReference type="ARBA" id="ARBA00023136"/>
    </source>
</evidence>
<evidence type="ECO:0000256" key="23">
    <source>
        <dbReference type="PROSITE-ProRule" id="PRU10141"/>
    </source>
</evidence>
<dbReference type="InterPro" id="IPR008266">
    <property type="entry name" value="Tyr_kinase_AS"/>
</dbReference>
<dbReference type="Gene3D" id="3.30.200.20">
    <property type="entry name" value="Phosphorylase Kinase, domain 1"/>
    <property type="match status" value="1"/>
</dbReference>
<dbReference type="FunFam" id="3.30.200.20:FF:000593">
    <property type="entry name" value="Predicted protein"/>
    <property type="match status" value="1"/>
</dbReference>
<dbReference type="Gene3D" id="1.10.510.10">
    <property type="entry name" value="Transferase(Phosphotransferase) domain 1"/>
    <property type="match status" value="1"/>
</dbReference>
<keyword evidence="12" id="KW-0472">Membrane</keyword>
<dbReference type="AlphaFoldDB" id="A7SLJ9"/>
<dbReference type="InterPro" id="IPR011009">
    <property type="entry name" value="Kinase-like_dom_sf"/>
</dbReference>
<keyword evidence="22" id="KW-0460">Magnesium</keyword>
<dbReference type="PROSITE" id="PS00107">
    <property type="entry name" value="PROTEIN_KINASE_ATP"/>
    <property type="match status" value="1"/>
</dbReference>
<dbReference type="EMBL" id="DS469699">
    <property type="protein sequence ID" value="EDO35408.1"/>
    <property type="molecule type" value="Genomic_DNA"/>
</dbReference>
<evidence type="ECO:0000256" key="17">
    <source>
        <dbReference type="ARBA" id="ARBA00023319"/>
    </source>
</evidence>
<dbReference type="OMA" id="ISNTICI"/>
<evidence type="ECO:0000256" key="16">
    <source>
        <dbReference type="ARBA" id="ARBA00023180"/>
    </source>
</evidence>
<evidence type="ECO:0000256" key="5">
    <source>
        <dbReference type="ARBA" id="ARBA00022692"/>
    </source>
</evidence>
<dbReference type="SMART" id="SM00219">
    <property type="entry name" value="TyrKc"/>
    <property type="match status" value="1"/>
</dbReference>
<evidence type="ECO:0000256" key="13">
    <source>
        <dbReference type="ARBA" id="ARBA00023137"/>
    </source>
</evidence>
<protein>
    <recommendedName>
        <fullName evidence="2">receptor protein-tyrosine kinase</fullName>
        <ecNumber evidence="2">2.7.10.1</ecNumber>
    </recommendedName>
</protein>
<evidence type="ECO:0000256" key="19">
    <source>
        <dbReference type="ARBA" id="ARBA00056965"/>
    </source>
</evidence>
<evidence type="ECO:0000259" key="24">
    <source>
        <dbReference type="PROSITE" id="PS50011"/>
    </source>
</evidence>
<evidence type="ECO:0000256" key="4">
    <source>
        <dbReference type="ARBA" id="ARBA00022679"/>
    </source>
</evidence>
<keyword evidence="7" id="KW-0677">Repeat</keyword>
<evidence type="ECO:0000256" key="20">
    <source>
        <dbReference type="PIRSR" id="PIRSR000615-1"/>
    </source>
</evidence>
<evidence type="ECO:0000256" key="7">
    <source>
        <dbReference type="ARBA" id="ARBA00022737"/>
    </source>
</evidence>
<feature type="non-terminal residue" evidence="25">
    <location>
        <position position="282"/>
    </location>
</feature>
<feature type="binding site" evidence="21">
    <location>
        <begin position="18"/>
        <end position="25"/>
    </location>
    <ligand>
        <name>ATP</name>
        <dbReference type="ChEBI" id="CHEBI:30616"/>
    </ligand>
</feature>
<dbReference type="OrthoDB" id="5966787at2759"/>
<keyword evidence="6" id="KW-0732">Signal</keyword>
<feature type="domain" description="Protein kinase" evidence="24">
    <location>
        <begin position="11"/>
        <end position="281"/>
    </location>
</feature>
<reference evidence="25 26" key="1">
    <citation type="journal article" date="2007" name="Science">
        <title>Sea anemone genome reveals ancestral eumetazoan gene repertoire and genomic organization.</title>
        <authorList>
            <person name="Putnam N.H."/>
            <person name="Srivastava M."/>
            <person name="Hellsten U."/>
            <person name="Dirks B."/>
            <person name="Chapman J."/>
            <person name="Salamov A."/>
            <person name="Terry A."/>
            <person name="Shapiro H."/>
            <person name="Lindquist E."/>
            <person name="Kapitonov V.V."/>
            <person name="Jurka J."/>
            <person name="Genikhovich G."/>
            <person name="Grigoriev I.V."/>
            <person name="Lucas S.M."/>
            <person name="Steele R.E."/>
            <person name="Finnerty J.R."/>
            <person name="Technau U."/>
            <person name="Martindale M.Q."/>
            <person name="Rokhsar D.S."/>
        </authorList>
    </citation>
    <scope>NUCLEOTIDE SEQUENCE [LARGE SCALE GENOMIC DNA]</scope>
    <source>
        <strain evidence="26">CH2 X CH6</strain>
    </source>
</reference>
<evidence type="ECO:0000256" key="3">
    <source>
        <dbReference type="ARBA" id="ARBA00022553"/>
    </source>
</evidence>
<dbReference type="PANTHER" id="PTHR24416:SF622">
    <property type="entry name" value="PROTEIN KINASE DOMAIN-CONTAINING PROTEIN"/>
    <property type="match status" value="1"/>
</dbReference>
<dbReference type="PIRSF" id="PIRSF000615">
    <property type="entry name" value="TyrPK_CSF1-R"/>
    <property type="match status" value="1"/>
</dbReference>
<evidence type="ECO:0000313" key="25">
    <source>
        <dbReference type="EMBL" id="EDO35408.1"/>
    </source>
</evidence>
<dbReference type="GO" id="GO:0046872">
    <property type="term" value="F:metal ion binding"/>
    <property type="evidence" value="ECO:0007669"/>
    <property type="project" value="UniProtKB-KW"/>
</dbReference>
<feature type="binding site" evidence="21">
    <location>
        <position position="150"/>
    </location>
    <ligand>
        <name>ATP</name>
        <dbReference type="ChEBI" id="CHEBI:30616"/>
    </ligand>
</feature>
<dbReference type="PhylomeDB" id="A7SLJ9"/>
<keyword evidence="8 21" id="KW-0547">Nucleotide-binding</keyword>
<dbReference type="InterPro" id="IPR050122">
    <property type="entry name" value="RTK"/>
</dbReference>
<dbReference type="PROSITE" id="PS50011">
    <property type="entry name" value="PROTEIN_KINASE_DOM"/>
    <property type="match status" value="1"/>
</dbReference>
<dbReference type="InterPro" id="IPR000719">
    <property type="entry name" value="Prot_kinase_dom"/>
</dbReference>
<dbReference type="PANTHER" id="PTHR24416">
    <property type="entry name" value="TYROSINE-PROTEIN KINASE RECEPTOR"/>
    <property type="match status" value="1"/>
</dbReference>
<feature type="binding site" evidence="22">
    <location>
        <position position="151"/>
    </location>
    <ligand>
        <name>Mg(2+)</name>
        <dbReference type="ChEBI" id="CHEBI:18420"/>
    </ligand>
</feature>
<keyword evidence="26" id="KW-1185">Reference proteome</keyword>
<evidence type="ECO:0000256" key="15">
    <source>
        <dbReference type="ARBA" id="ARBA00023170"/>
    </source>
</evidence>
<dbReference type="FunFam" id="1.10.510.10:FF:000190">
    <property type="entry name" value="Proto-oncogene tyrosine-protein kinase receptor Ret"/>
    <property type="match status" value="1"/>
</dbReference>
<feature type="active site" description="Proton acceptor" evidence="20">
    <location>
        <position position="146"/>
    </location>
</feature>
<dbReference type="GO" id="GO:0007169">
    <property type="term" value="P:cell surface receptor protein tyrosine kinase signaling pathway"/>
    <property type="evidence" value="ECO:0000318"/>
    <property type="project" value="GO_Central"/>
</dbReference>
<dbReference type="GO" id="GO:0043235">
    <property type="term" value="C:receptor complex"/>
    <property type="evidence" value="ECO:0000318"/>
    <property type="project" value="GO_Central"/>
</dbReference>
<dbReference type="Pfam" id="PF07714">
    <property type="entry name" value="PK_Tyr_Ser-Thr"/>
    <property type="match status" value="1"/>
</dbReference>
<dbReference type="EC" id="2.7.10.1" evidence="2"/>
<evidence type="ECO:0000256" key="2">
    <source>
        <dbReference type="ARBA" id="ARBA00011902"/>
    </source>
</evidence>
<dbReference type="KEGG" id="nve:5506836"/>
<dbReference type="STRING" id="45351.A7SLJ9"/>
<proteinExistence type="predicted"/>
<evidence type="ECO:0000256" key="9">
    <source>
        <dbReference type="ARBA" id="ARBA00022777"/>
    </source>
</evidence>
<keyword evidence="10 21" id="KW-0067">ATP-binding</keyword>
<dbReference type="HOGENOM" id="CLU_000288_7_40_1"/>
<evidence type="ECO:0000256" key="11">
    <source>
        <dbReference type="ARBA" id="ARBA00022989"/>
    </source>
</evidence>
<evidence type="ECO:0000256" key="10">
    <source>
        <dbReference type="ARBA" id="ARBA00022840"/>
    </source>
</evidence>
<keyword evidence="13" id="KW-0829">Tyrosine-protein kinase</keyword>
<keyword evidence="16" id="KW-0325">Glycoprotein</keyword>
<organism evidence="25 26">
    <name type="scientific">Nematostella vectensis</name>
    <name type="common">Starlet sea anemone</name>
    <dbReference type="NCBI Taxonomy" id="45351"/>
    <lineage>
        <taxon>Eukaryota</taxon>
        <taxon>Metazoa</taxon>
        <taxon>Cnidaria</taxon>
        <taxon>Anthozoa</taxon>
        <taxon>Hexacorallia</taxon>
        <taxon>Actiniaria</taxon>
        <taxon>Edwardsiidae</taxon>
        <taxon>Nematostella</taxon>
    </lineage>
</organism>
<keyword evidence="3" id="KW-0597">Phosphoprotein</keyword>
<dbReference type="InterPro" id="IPR001245">
    <property type="entry name" value="Ser-Thr/Tyr_kinase_cat_dom"/>
</dbReference>